<name>A0A644X033_9ZZZZ</name>
<proteinExistence type="predicted"/>
<evidence type="ECO:0000313" key="1">
    <source>
        <dbReference type="EMBL" id="MPM07534.1"/>
    </source>
</evidence>
<dbReference type="SUPFAM" id="SSF56935">
    <property type="entry name" value="Porins"/>
    <property type="match status" value="1"/>
</dbReference>
<dbReference type="AlphaFoldDB" id="A0A644X033"/>
<gene>
    <name evidence="1" type="ORF">SDC9_53840</name>
</gene>
<protein>
    <recommendedName>
        <fullName evidence="2">Porin P</fullName>
    </recommendedName>
</protein>
<dbReference type="Pfam" id="PF07396">
    <property type="entry name" value="Porin_O_P"/>
    <property type="match status" value="1"/>
</dbReference>
<dbReference type="InterPro" id="IPR023614">
    <property type="entry name" value="Porin_dom_sf"/>
</dbReference>
<dbReference type="Gene3D" id="2.40.160.10">
    <property type="entry name" value="Porin"/>
    <property type="match status" value="1"/>
</dbReference>
<accession>A0A644X033</accession>
<comment type="caution">
    <text evidence="1">The sequence shown here is derived from an EMBL/GenBank/DDBJ whole genome shotgun (WGS) entry which is preliminary data.</text>
</comment>
<dbReference type="EMBL" id="VSSQ01001347">
    <property type="protein sequence ID" value="MPM07534.1"/>
    <property type="molecule type" value="Genomic_DNA"/>
</dbReference>
<dbReference type="InterPro" id="IPR010870">
    <property type="entry name" value="Porin_O/P"/>
</dbReference>
<evidence type="ECO:0008006" key="2">
    <source>
        <dbReference type="Google" id="ProtNLM"/>
    </source>
</evidence>
<reference evidence="1" key="1">
    <citation type="submission" date="2019-08" db="EMBL/GenBank/DDBJ databases">
        <authorList>
            <person name="Kucharzyk K."/>
            <person name="Murdoch R.W."/>
            <person name="Higgins S."/>
            <person name="Loffler F."/>
        </authorList>
    </citation>
    <scope>NUCLEOTIDE SEQUENCE</scope>
</reference>
<organism evidence="1">
    <name type="scientific">bioreactor metagenome</name>
    <dbReference type="NCBI Taxonomy" id="1076179"/>
    <lineage>
        <taxon>unclassified sequences</taxon>
        <taxon>metagenomes</taxon>
        <taxon>ecological metagenomes</taxon>
    </lineage>
</organism>
<sequence length="454" mass="51877">MKKFLLTLLLLPLAVLLYAQEPEKKEVLYDQYGNIIKDRKFLSAEARNGIIVFESKNQDYKLWLDVRVQADAQFFSKNTLNEIGNGAKIRRARLAVKTLINKNLYAELDINVANGILELNDAYLQYDFTKGLSSRVGNFKEPFSMTQTTTSRYVKFMERSLEVGTFAPSRHIGWETSYSGKKFLAVGGIFFQEIEDSEKAIYTEDNNKDFGRDEGYSLTGKFVYQPFNHKTDYGLHLGVAYSYRTPKTSVAPGEWSMARYSARSLSNINRKKYLDTDLIPNMHHESFLNFEIAAFYKGLYLQSEIMRNNLIRKNNLETLNFGGYHIEGGYMLFGGRQAYNKGEGEFTMPKLGKKWGDVEFVLRYDYVNLNSKDIYGGSAEGITAGFNIYTGYNFKFQINYSYVNHDRYASGKKKLFVGRDVEGNLTKDPQKVADPAGKGGDDYGMLGVRFQIAF</sequence>